<evidence type="ECO:0000313" key="7">
    <source>
        <dbReference type="EMBL" id="GGE27289.1"/>
    </source>
</evidence>
<feature type="transmembrane region" description="Helical" evidence="6">
    <location>
        <begin position="120"/>
        <end position="140"/>
    </location>
</feature>
<dbReference type="RefSeq" id="WP_188648888.1">
    <property type="nucleotide sequence ID" value="NZ_BMHQ01000014.1"/>
</dbReference>
<feature type="transmembrane region" description="Helical" evidence="6">
    <location>
        <begin position="84"/>
        <end position="108"/>
    </location>
</feature>
<feature type="transmembrane region" description="Helical" evidence="6">
    <location>
        <begin position="152"/>
        <end position="176"/>
    </location>
</feature>
<evidence type="ECO:0000256" key="4">
    <source>
        <dbReference type="ARBA" id="ARBA00022989"/>
    </source>
</evidence>
<feature type="transmembrane region" description="Helical" evidence="6">
    <location>
        <begin position="367"/>
        <end position="385"/>
    </location>
</feature>
<evidence type="ECO:0000256" key="6">
    <source>
        <dbReference type="SAM" id="Phobius"/>
    </source>
</evidence>
<proteinExistence type="predicted"/>
<feature type="transmembrane region" description="Helical" evidence="6">
    <location>
        <begin position="332"/>
        <end position="355"/>
    </location>
</feature>
<dbReference type="PANTHER" id="PTHR30250">
    <property type="entry name" value="PST FAMILY PREDICTED COLANIC ACID TRANSPORTER"/>
    <property type="match status" value="1"/>
</dbReference>
<comment type="subcellular location">
    <subcellularLocation>
        <location evidence="1">Cell membrane</location>
        <topology evidence="1">Multi-pass membrane protein</topology>
    </subcellularLocation>
</comment>
<dbReference type="AlphaFoldDB" id="A0A8J2YES4"/>
<keyword evidence="2" id="KW-1003">Cell membrane</keyword>
<feature type="transmembrane region" description="Helical" evidence="6">
    <location>
        <begin position="254"/>
        <end position="276"/>
    </location>
</feature>
<dbReference type="InterPro" id="IPR002797">
    <property type="entry name" value="Polysacc_synth"/>
</dbReference>
<keyword evidence="4 6" id="KW-1133">Transmembrane helix</keyword>
<feature type="transmembrane region" description="Helical" evidence="6">
    <location>
        <begin position="397"/>
        <end position="416"/>
    </location>
</feature>
<dbReference type="InterPro" id="IPR050833">
    <property type="entry name" value="Poly_Biosynth_Transport"/>
</dbReference>
<evidence type="ECO:0000313" key="8">
    <source>
        <dbReference type="Proteomes" id="UP000625210"/>
    </source>
</evidence>
<evidence type="ECO:0000256" key="3">
    <source>
        <dbReference type="ARBA" id="ARBA00022692"/>
    </source>
</evidence>
<keyword evidence="5 6" id="KW-0472">Membrane</keyword>
<organism evidence="7 8">
    <name type="scientific">Marinithermofilum abyssi</name>
    <dbReference type="NCBI Taxonomy" id="1571185"/>
    <lineage>
        <taxon>Bacteria</taxon>
        <taxon>Bacillati</taxon>
        <taxon>Bacillota</taxon>
        <taxon>Bacilli</taxon>
        <taxon>Bacillales</taxon>
        <taxon>Thermoactinomycetaceae</taxon>
        <taxon>Marinithermofilum</taxon>
    </lineage>
</organism>
<feature type="transmembrane region" description="Helical" evidence="6">
    <location>
        <begin position="7"/>
        <end position="30"/>
    </location>
</feature>
<gene>
    <name evidence="7" type="ORF">GCM10011571_31870</name>
</gene>
<accession>A0A8J2YES4</accession>
<comment type="caution">
    <text evidence="7">The sequence shown here is derived from an EMBL/GenBank/DDBJ whole genome shotgun (WGS) entry which is preliminary data.</text>
</comment>
<dbReference type="PANTHER" id="PTHR30250:SF24">
    <property type="entry name" value="STAGE V SPORULATION PROTEIN B"/>
    <property type="match status" value="1"/>
</dbReference>
<dbReference type="Pfam" id="PF01943">
    <property type="entry name" value="Polysacc_synt"/>
    <property type="match status" value="1"/>
</dbReference>
<dbReference type="NCBIfam" id="TIGR02900">
    <property type="entry name" value="spore_V_B"/>
    <property type="match status" value="1"/>
</dbReference>
<sequence>MTKQTFLHGTLILVGAGFVTKVLGFVYRIALSRLIGDEGMGLFQMAFPILIFTLTITTAGLPVAISKLVSEAGAVRDERRIRSILIVSIGIVICTSILFTGLTILLAPLIAHTLLTDERAIYALLGIAPIIPIVAISSIFRGYFQGRQHMSPYAFSQIVEQIVRIFTVLILARYLLPYGVEYAAAGAMLGMVIGETAGMFYLIQSYRKDPKRPPLRFRLSDYGLVGGWSRVKKTVRPLLRIVVPVTASRMVGSLAYAVEPIVVAQSLALAGIGVAASTSLYGQLEGMAVPLVFFPAFITYALSVSLVPAISEAAAQNNYRMVEHRLNQAMRLSLVVGGPCAVIMFILAEPLTLLLYNQPDVARLLKILAPFALFLYLQGPFSAVLQGLDKAKDAMRNSIFGAIVKTVLIFLLASQPRLGIDGVVLAVNCGIIIVTVLHFLTVLHYVPVTLMGRDLLKLLLAMSGMGAVAYWLFHHGNRSLLLNVLVSTGTSFAAYGIFLVVLALVKRDDIERIPRIGKWLAPFFPR</sequence>
<feature type="transmembrane region" description="Helical" evidence="6">
    <location>
        <begin position="42"/>
        <end position="64"/>
    </location>
</feature>
<dbReference type="GO" id="GO:0005886">
    <property type="term" value="C:plasma membrane"/>
    <property type="evidence" value="ECO:0007669"/>
    <property type="project" value="UniProtKB-SubCell"/>
</dbReference>
<dbReference type="InterPro" id="IPR024923">
    <property type="entry name" value="PG_synth_SpoVB"/>
</dbReference>
<keyword evidence="3 6" id="KW-0812">Transmembrane</keyword>
<keyword evidence="8" id="KW-1185">Reference proteome</keyword>
<feature type="transmembrane region" description="Helical" evidence="6">
    <location>
        <begin position="422"/>
        <end position="443"/>
    </location>
</feature>
<reference evidence="7" key="1">
    <citation type="journal article" date="2014" name="Int. J. Syst. Evol. Microbiol.">
        <title>Complete genome sequence of Corynebacterium casei LMG S-19264T (=DSM 44701T), isolated from a smear-ripened cheese.</title>
        <authorList>
            <consortium name="US DOE Joint Genome Institute (JGI-PGF)"/>
            <person name="Walter F."/>
            <person name="Albersmeier A."/>
            <person name="Kalinowski J."/>
            <person name="Ruckert C."/>
        </authorList>
    </citation>
    <scope>NUCLEOTIDE SEQUENCE</scope>
    <source>
        <strain evidence="7">CGMCC 1.15179</strain>
    </source>
</reference>
<protein>
    <submittedName>
        <fullName evidence="7">Stage V sporulation protein B</fullName>
    </submittedName>
</protein>
<dbReference type="CDD" id="cd13124">
    <property type="entry name" value="MATE_SpoVB_like"/>
    <property type="match status" value="1"/>
</dbReference>
<feature type="transmembrane region" description="Helical" evidence="6">
    <location>
        <begin position="455"/>
        <end position="473"/>
    </location>
</feature>
<dbReference type="InterPro" id="IPR014249">
    <property type="entry name" value="Spore_V_B"/>
</dbReference>
<evidence type="ECO:0000256" key="1">
    <source>
        <dbReference type="ARBA" id="ARBA00004651"/>
    </source>
</evidence>
<name>A0A8J2YES4_9BACL</name>
<dbReference type="EMBL" id="BMHQ01000014">
    <property type="protein sequence ID" value="GGE27289.1"/>
    <property type="molecule type" value="Genomic_DNA"/>
</dbReference>
<feature type="transmembrane region" description="Helical" evidence="6">
    <location>
        <begin position="182"/>
        <end position="203"/>
    </location>
</feature>
<feature type="transmembrane region" description="Helical" evidence="6">
    <location>
        <begin position="288"/>
        <end position="311"/>
    </location>
</feature>
<dbReference type="PIRSF" id="PIRSF038958">
    <property type="entry name" value="PG_synth_SpoVB"/>
    <property type="match status" value="1"/>
</dbReference>
<reference evidence="7" key="2">
    <citation type="submission" date="2020-09" db="EMBL/GenBank/DDBJ databases">
        <authorList>
            <person name="Sun Q."/>
            <person name="Zhou Y."/>
        </authorList>
    </citation>
    <scope>NUCLEOTIDE SEQUENCE</scope>
    <source>
        <strain evidence="7">CGMCC 1.15179</strain>
    </source>
</reference>
<dbReference type="Proteomes" id="UP000625210">
    <property type="component" value="Unassembled WGS sequence"/>
</dbReference>
<evidence type="ECO:0000256" key="5">
    <source>
        <dbReference type="ARBA" id="ARBA00023136"/>
    </source>
</evidence>
<evidence type="ECO:0000256" key="2">
    <source>
        <dbReference type="ARBA" id="ARBA00022475"/>
    </source>
</evidence>
<feature type="transmembrane region" description="Helical" evidence="6">
    <location>
        <begin position="479"/>
        <end position="505"/>
    </location>
</feature>